<dbReference type="InterPro" id="IPR034164">
    <property type="entry name" value="Pepsin-like_dom"/>
</dbReference>
<evidence type="ECO:0000256" key="6">
    <source>
        <dbReference type="SAM" id="Phobius"/>
    </source>
</evidence>
<keyword evidence="9" id="KW-1185">Reference proteome</keyword>
<keyword evidence="1" id="KW-0645">Protease</keyword>
<dbReference type="PROSITE" id="PS51767">
    <property type="entry name" value="PEPTIDASE_A1"/>
    <property type="match status" value="1"/>
</dbReference>
<dbReference type="OrthoDB" id="311946at2759"/>
<evidence type="ECO:0000256" key="2">
    <source>
        <dbReference type="ARBA" id="ARBA00022750"/>
    </source>
</evidence>
<name>A0A8S1T345_PAROT</name>
<dbReference type="Pfam" id="PF00026">
    <property type="entry name" value="Asp"/>
    <property type="match status" value="1"/>
</dbReference>
<evidence type="ECO:0000256" key="5">
    <source>
        <dbReference type="PIRSR" id="PIRSR601461-2"/>
    </source>
</evidence>
<dbReference type="Proteomes" id="UP000683925">
    <property type="component" value="Unassembled WGS sequence"/>
</dbReference>
<proteinExistence type="predicted"/>
<keyword evidence="2" id="KW-0064">Aspartyl protease</keyword>
<evidence type="ECO:0000313" key="9">
    <source>
        <dbReference type="Proteomes" id="UP000683925"/>
    </source>
</evidence>
<dbReference type="InterPro" id="IPR001461">
    <property type="entry name" value="Aspartic_peptidase_A1"/>
</dbReference>
<evidence type="ECO:0000256" key="4">
    <source>
        <dbReference type="PIRSR" id="PIRSR601461-1"/>
    </source>
</evidence>
<dbReference type="AlphaFoldDB" id="A0A8S1T345"/>
<keyword evidence="6" id="KW-0812">Transmembrane</keyword>
<reference evidence="8" key="1">
    <citation type="submission" date="2021-01" db="EMBL/GenBank/DDBJ databases">
        <authorList>
            <consortium name="Genoscope - CEA"/>
            <person name="William W."/>
        </authorList>
    </citation>
    <scope>NUCLEOTIDE SEQUENCE</scope>
</reference>
<dbReference type="InterPro" id="IPR033121">
    <property type="entry name" value="PEPTIDASE_A1"/>
</dbReference>
<accession>A0A8S1T345</accession>
<keyword evidence="6" id="KW-0472">Membrane</keyword>
<comment type="caution">
    <text evidence="8">The sequence shown here is derived from an EMBL/GenBank/DDBJ whole genome shotgun (WGS) entry which is preliminary data.</text>
</comment>
<dbReference type="FunFam" id="2.40.70.10:FF:000167">
    <property type="entry name" value="Uncharacterized protein"/>
    <property type="match status" value="1"/>
</dbReference>
<protein>
    <recommendedName>
        <fullName evidence="7">Peptidase A1 domain-containing protein</fullName>
    </recommendedName>
</protein>
<organism evidence="8 9">
    <name type="scientific">Paramecium octaurelia</name>
    <dbReference type="NCBI Taxonomy" id="43137"/>
    <lineage>
        <taxon>Eukaryota</taxon>
        <taxon>Sar</taxon>
        <taxon>Alveolata</taxon>
        <taxon>Ciliophora</taxon>
        <taxon>Intramacronucleata</taxon>
        <taxon>Oligohymenophorea</taxon>
        <taxon>Peniculida</taxon>
        <taxon>Parameciidae</taxon>
        <taxon>Paramecium</taxon>
    </lineage>
</organism>
<dbReference type="GO" id="GO:0004190">
    <property type="term" value="F:aspartic-type endopeptidase activity"/>
    <property type="evidence" value="ECO:0007669"/>
    <property type="project" value="UniProtKB-KW"/>
</dbReference>
<feature type="disulfide bond" evidence="5">
    <location>
        <begin position="89"/>
        <end position="94"/>
    </location>
</feature>
<keyword evidence="6" id="KW-1133">Transmembrane helix</keyword>
<dbReference type="InterPro" id="IPR001969">
    <property type="entry name" value="Aspartic_peptidase_AS"/>
</dbReference>
<feature type="transmembrane region" description="Helical" evidence="6">
    <location>
        <begin position="378"/>
        <end position="397"/>
    </location>
</feature>
<feature type="active site" evidence="4">
    <location>
        <position position="76"/>
    </location>
</feature>
<gene>
    <name evidence="8" type="ORF">POCTA_138.1.T0170207</name>
</gene>
<dbReference type="PANTHER" id="PTHR47966">
    <property type="entry name" value="BETA-SITE APP-CLEAVING ENZYME, ISOFORM A-RELATED"/>
    <property type="match status" value="1"/>
</dbReference>
<keyword evidence="5" id="KW-1015">Disulfide bond</keyword>
<dbReference type="GO" id="GO:0006508">
    <property type="term" value="P:proteolysis"/>
    <property type="evidence" value="ECO:0007669"/>
    <property type="project" value="UniProtKB-KW"/>
</dbReference>
<evidence type="ECO:0000313" key="8">
    <source>
        <dbReference type="EMBL" id="CAD8145394.1"/>
    </source>
</evidence>
<dbReference type="PROSITE" id="PS00141">
    <property type="entry name" value="ASP_PROTEASE"/>
    <property type="match status" value="2"/>
</dbReference>
<evidence type="ECO:0000256" key="1">
    <source>
        <dbReference type="ARBA" id="ARBA00022670"/>
    </source>
</evidence>
<feature type="domain" description="Peptidase A1" evidence="7">
    <location>
        <begin position="58"/>
        <end position="366"/>
    </location>
</feature>
<dbReference type="EMBL" id="CAJJDP010000017">
    <property type="protein sequence ID" value="CAD8145394.1"/>
    <property type="molecule type" value="Genomic_DNA"/>
</dbReference>
<keyword evidence="3" id="KW-0378">Hydrolase</keyword>
<feature type="active site" evidence="4">
    <location>
        <position position="253"/>
    </location>
</feature>
<dbReference type="FunFam" id="2.40.70.10:FF:000008">
    <property type="entry name" value="Cathepsin D"/>
    <property type="match status" value="1"/>
</dbReference>
<dbReference type="OMA" id="FMQYMRA"/>
<evidence type="ECO:0000256" key="3">
    <source>
        <dbReference type="ARBA" id="ARBA00022801"/>
    </source>
</evidence>
<evidence type="ECO:0000259" key="7">
    <source>
        <dbReference type="PROSITE" id="PS51767"/>
    </source>
</evidence>
<dbReference type="PANTHER" id="PTHR47966:SF51">
    <property type="entry name" value="BETA-SITE APP-CLEAVING ENZYME, ISOFORM A-RELATED"/>
    <property type="match status" value="1"/>
</dbReference>
<sequence>MSLSIIQPMICGQAFSGRFGILHNLSKKIFHRNYANHQSKQLEVIYLIGLINKRNVQYYGPIQMGTPNQQLSVIFDTGSPYLWVPSDKCTLLKCHLSKRFYTQKSTTYKNYSQSDEIEYASGSCKGFWGSDYVQLLGDSNTRVLTNILFTYYDSGFDAVQSDGLLGLSNEKEIDNIFDLAYKEGNIKSNLFAMELKSKEEQSLFYYDEIPNEIMNNVEWVRVLRNDYWTVKVLSISVNGQFIKAGKYKEALIDSGTSLLYLPEKVVLSIFEELILSNCRLLDGNMFCPCSIPKSEVDNYPKIAMFLEGIILELDITDYMILDFSFQGMCYIGIEVESQMNLMIFGDIVMRKYVIVFDKQNNKIGFKGVEKLTNIKTTAIFWIEIFGFGAIIISCLLLQMKLMKL</sequence>
<dbReference type="CDD" id="cd05471">
    <property type="entry name" value="pepsin_like"/>
    <property type="match status" value="1"/>
</dbReference>